<dbReference type="InterPro" id="IPR036291">
    <property type="entry name" value="NAD(P)-bd_dom_sf"/>
</dbReference>
<feature type="domain" description="Shikimate dehydrogenase substrate binding N-terminal" evidence="3">
    <location>
        <begin position="22"/>
        <end position="105"/>
    </location>
</feature>
<dbReference type="InterPro" id="IPR046346">
    <property type="entry name" value="Aminoacid_DH-like_N_sf"/>
</dbReference>
<accession>A0ABW4QCE2</accession>
<dbReference type="PANTHER" id="PTHR21089">
    <property type="entry name" value="SHIKIMATE DEHYDROGENASE"/>
    <property type="match status" value="1"/>
</dbReference>
<dbReference type="Proteomes" id="UP001597307">
    <property type="component" value="Unassembled WGS sequence"/>
</dbReference>
<keyword evidence="4" id="KW-0560">Oxidoreductase</keyword>
<sequence length="303" mass="30999">MNPSAHAAASTARPRQPLRAAVIGSPIGHSKSPALHRAAYRLLGFECSYEAIEVTPEDLQSFVDQVRTADDWRGLSVTMPHKAAMVDLVDLVSGHAATLGVLNTVTVDGAGGDRILTGHNTDVAGIVGALRHGGVREPPQAAVILGGGGTAAASLAALQELGASRASVFVRSPVRAAPLEALGRSLGLDVAICGWTVAVGGLQHADVAISTLPPHGADSLAQELSSAPGGPTGVPPVLLDVAYDPWPSPLADVWQARGGAIVPGLEMLIYQAVEQVRLFSGGAFTDDLPVLKVMCDAVGAPPR</sequence>
<dbReference type="SUPFAM" id="SSF51735">
    <property type="entry name" value="NAD(P)-binding Rossmann-fold domains"/>
    <property type="match status" value="1"/>
</dbReference>
<dbReference type="PANTHER" id="PTHR21089:SF1">
    <property type="entry name" value="BIFUNCTIONAL 3-DEHYDROQUINATE DEHYDRATASE_SHIKIMATE DEHYDROGENASE, CHLOROPLASTIC"/>
    <property type="match status" value="1"/>
</dbReference>
<dbReference type="Pfam" id="PF08501">
    <property type="entry name" value="Shikimate_dh_N"/>
    <property type="match status" value="1"/>
</dbReference>
<evidence type="ECO:0000313" key="4">
    <source>
        <dbReference type="EMBL" id="MFD1848390.1"/>
    </source>
</evidence>
<dbReference type="RefSeq" id="WP_343882074.1">
    <property type="nucleotide sequence ID" value="NZ_BAAAIJ010000059.1"/>
</dbReference>
<evidence type="ECO:0000313" key="5">
    <source>
        <dbReference type="Proteomes" id="UP001597307"/>
    </source>
</evidence>
<dbReference type="Gene3D" id="3.40.50.10860">
    <property type="entry name" value="Leucine Dehydrogenase, chain A, domain 1"/>
    <property type="match status" value="1"/>
</dbReference>
<protein>
    <submittedName>
        <fullName evidence="4">Shikimate dehydrogenase</fullName>
        <ecNumber evidence="4">1.1.1.25</ecNumber>
    </submittedName>
</protein>
<dbReference type="GO" id="GO:0004764">
    <property type="term" value="F:shikimate 3-dehydrogenase (NADP+) activity"/>
    <property type="evidence" value="ECO:0007669"/>
    <property type="project" value="UniProtKB-EC"/>
</dbReference>
<reference evidence="5" key="1">
    <citation type="journal article" date="2019" name="Int. J. Syst. Evol. Microbiol.">
        <title>The Global Catalogue of Microorganisms (GCM) 10K type strain sequencing project: providing services to taxonomists for standard genome sequencing and annotation.</title>
        <authorList>
            <consortium name="The Broad Institute Genomics Platform"/>
            <consortium name="The Broad Institute Genome Sequencing Center for Infectious Disease"/>
            <person name="Wu L."/>
            <person name="Ma J."/>
        </authorList>
    </citation>
    <scope>NUCLEOTIDE SEQUENCE [LARGE SCALE GENOMIC DNA]</scope>
    <source>
        <strain evidence="5">JCM 11496</strain>
    </source>
</reference>
<keyword evidence="5" id="KW-1185">Reference proteome</keyword>
<dbReference type="EC" id="1.1.1.25" evidence="4"/>
<comment type="pathway">
    <text evidence="1">Metabolic intermediate biosynthesis; chorismate biosynthesis; chorismate from D-erythrose 4-phosphate and phosphoenolpyruvate: step 4/7.</text>
</comment>
<dbReference type="EMBL" id="JBHUGA010000067">
    <property type="protein sequence ID" value="MFD1848390.1"/>
    <property type="molecule type" value="Genomic_DNA"/>
</dbReference>
<dbReference type="NCBIfam" id="NF001311">
    <property type="entry name" value="PRK00258.1-3"/>
    <property type="match status" value="1"/>
</dbReference>
<keyword evidence="2" id="KW-0057">Aromatic amino acid biosynthesis</keyword>
<dbReference type="SUPFAM" id="SSF53223">
    <property type="entry name" value="Aminoacid dehydrogenase-like, N-terminal domain"/>
    <property type="match status" value="1"/>
</dbReference>
<dbReference type="Gene3D" id="3.40.50.720">
    <property type="entry name" value="NAD(P)-binding Rossmann-like Domain"/>
    <property type="match status" value="1"/>
</dbReference>
<dbReference type="InterPro" id="IPR022893">
    <property type="entry name" value="Shikimate_DH_fam"/>
</dbReference>
<evidence type="ECO:0000256" key="1">
    <source>
        <dbReference type="ARBA" id="ARBA00004871"/>
    </source>
</evidence>
<gene>
    <name evidence="4" type="ORF">ACFSFX_17530</name>
</gene>
<proteinExistence type="predicted"/>
<evidence type="ECO:0000256" key="2">
    <source>
        <dbReference type="ARBA" id="ARBA00023141"/>
    </source>
</evidence>
<organism evidence="4 5">
    <name type="scientific">Arthrobacter flavus</name>
    <dbReference type="NCBI Taxonomy" id="95172"/>
    <lineage>
        <taxon>Bacteria</taxon>
        <taxon>Bacillati</taxon>
        <taxon>Actinomycetota</taxon>
        <taxon>Actinomycetes</taxon>
        <taxon>Micrococcales</taxon>
        <taxon>Micrococcaceae</taxon>
        <taxon>Arthrobacter</taxon>
    </lineage>
</organism>
<keyword evidence="2" id="KW-0028">Amino-acid biosynthesis</keyword>
<comment type="caution">
    <text evidence="4">The sequence shown here is derived from an EMBL/GenBank/DDBJ whole genome shotgun (WGS) entry which is preliminary data.</text>
</comment>
<name>A0ABW4QCE2_9MICC</name>
<dbReference type="CDD" id="cd01065">
    <property type="entry name" value="NAD_bind_Shikimate_DH"/>
    <property type="match status" value="1"/>
</dbReference>
<dbReference type="InterPro" id="IPR013708">
    <property type="entry name" value="Shikimate_DH-bd_N"/>
</dbReference>
<evidence type="ECO:0000259" key="3">
    <source>
        <dbReference type="Pfam" id="PF08501"/>
    </source>
</evidence>